<dbReference type="InterPro" id="IPR028082">
    <property type="entry name" value="Peripla_BP_I"/>
</dbReference>
<evidence type="ECO:0000313" key="8">
    <source>
        <dbReference type="Proteomes" id="UP000515947"/>
    </source>
</evidence>
<dbReference type="CDD" id="cd01392">
    <property type="entry name" value="HTH_LacI"/>
    <property type="match status" value="1"/>
</dbReference>
<keyword evidence="2" id="KW-0805">Transcription regulation</keyword>
<evidence type="ECO:0000256" key="4">
    <source>
        <dbReference type="ARBA" id="ARBA00023163"/>
    </source>
</evidence>
<dbReference type="RefSeq" id="WP_187580241.1">
    <property type="nucleotide sequence ID" value="NZ_CP060713.1"/>
</dbReference>
<evidence type="ECO:0000256" key="1">
    <source>
        <dbReference type="ARBA" id="ARBA00022491"/>
    </source>
</evidence>
<organism evidence="7 8">
    <name type="scientific">Nocardioides mesophilus</name>
    <dbReference type="NCBI Taxonomy" id="433659"/>
    <lineage>
        <taxon>Bacteria</taxon>
        <taxon>Bacillati</taxon>
        <taxon>Actinomycetota</taxon>
        <taxon>Actinomycetes</taxon>
        <taxon>Propionibacteriales</taxon>
        <taxon>Nocardioidaceae</taxon>
        <taxon>Nocardioides</taxon>
    </lineage>
</organism>
<name>A0A7G9RFM6_9ACTN</name>
<dbReference type="SUPFAM" id="SSF53822">
    <property type="entry name" value="Periplasmic binding protein-like I"/>
    <property type="match status" value="1"/>
</dbReference>
<keyword evidence="3 7" id="KW-0238">DNA-binding</keyword>
<dbReference type="InterPro" id="IPR010982">
    <property type="entry name" value="Lambda_DNA-bd_dom_sf"/>
</dbReference>
<dbReference type="Pfam" id="PF13377">
    <property type="entry name" value="Peripla_BP_3"/>
    <property type="match status" value="1"/>
</dbReference>
<dbReference type="Pfam" id="PF00356">
    <property type="entry name" value="LacI"/>
    <property type="match status" value="1"/>
</dbReference>
<dbReference type="PROSITE" id="PS50932">
    <property type="entry name" value="HTH_LACI_2"/>
    <property type="match status" value="1"/>
</dbReference>
<proteinExistence type="predicted"/>
<evidence type="ECO:0000259" key="6">
    <source>
        <dbReference type="PROSITE" id="PS50932"/>
    </source>
</evidence>
<dbReference type="PANTHER" id="PTHR30146:SF148">
    <property type="entry name" value="HTH-TYPE TRANSCRIPTIONAL REPRESSOR PURR-RELATED"/>
    <property type="match status" value="1"/>
</dbReference>
<protein>
    <submittedName>
        <fullName evidence="7">LacI family DNA-binding transcriptional regulator</fullName>
    </submittedName>
</protein>
<feature type="domain" description="HTH lacI-type" evidence="6">
    <location>
        <begin position="6"/>
        <end position="60"/>
    </location>
</feature>
<sequence>MPSGEPTIRDVAARAGVSKSLVSLALQNSSRVAPGTRQTIRRAAEELGYRPNAIARTLGAHRSRTIGVFVLDLHNPIYVDILDGVQAEAHRLDYRTIVVVGSSDRRAERAELDKLMEFRVEGLVTVGHRLPAGAGTAISESCPAVLVGAEPRLPPHLVSVSTDDIRGSALAIDHLVALGHSAITHVTGGNNSVARKRERGYVQAMERHGLQARIRCIPGGFTDERGYQGTIAALGGDEPPTALFVANDFAAIGALAAAADRGLEVPRDLSVIGYDGTRLSGLRSIGLTTVAQPLKEMGVAAATQLCSRLDTGQEGTRRIRMSPGLLVRTSTGPPPRHAGVSEARDRPRAAVSTTHPA</sequence>
<dbReference type="PANTHER" id="PTHR30146">
    <property type="entry name" value="LACI-RELATED TRANSCRIPTIONAL REPRESSOR"/>
    <property type="match status" value="1"/>
</dbReference>
<feature type="region of interest" description="Disordered" evidence="5">
    <location>
        <begin position="325"/>
        <end position="357"/>
    </location>
</feature>
<reference evidence="7 8" key="1">
    <citation type="submission" date="2020-08" db="EMBL/GenBank/DDBJ databases">
        <title>Genome sequence of Nocardioides mesophilus KACC 16243T.</title>
        <authorList>
            <person name="Hyun D.-W."/>
            <person name="Bae J.-W."/>
        </authorList>
    </citation>
    <scope>NUCLEOTIDE SEQUENCE [LARGE SCALE GENOMIC DNA]</scope>
    <source>
        <strain evidence="7 8">KACC 16243</strain>
    </source>
</reference>
<evidence type="ECO:0000256" key="5">
    <source>
        <dbReference type="SAM" id="MobiDB-lite"/>
    </source>
</evidence>
<evidence type="ECO:0000256" key="3">
    <source>
        <dbReference type="ARBA" id="ARBA00023125"/>
    </source>
</evidence>
<dbReference type="SMART" id="SM00354">
    <property type="entry name" value="HTH_LACI"/>
    <property type="match status" value="1"/>
</dbReference>
<dbReference type="InterPro" id="IPR046335">
    <property type="entry name" value="LacI/GalR-like_sensor"/>
</dbReference>
<keyword evidence="4" id="KW-0804">Transcription</keyword>
<gene>
    <name evidence="7" type="ORF">H9L09_08785</name>
</gene>
<dbReference type="Proteomes" id="UP000515947">
    <property type="component" value="Chromosome"/>
</dbReference>
<dbReference type="GO" id="GO:0003700">
    <property type="term" value="F:DNA-binding transcription factor activity"/>
    <property type="evidence" value="ECO:0007669"/>
    <property type="project" value="TreeGrafter"/>
</dbReference>
<dbReference type="CDD" id="cd06267">
    <property type="entry name" value="PBP1_LacI_sugar_binding-like"/>
    <property type="match status" value="1"/>
</dbReference>
<dbReference type="Gene3D" id="1.10.260.40">
    <property type="entry name" value="lambda repressor-like DNA-binding domains"/>
    <property type="match status" value="1"/>
</dbReference>
<dbReference type="AlphaFoldDB" id="A0A7G9RFM6"/>
<dbReference type="GO" id="GO:0000976">
    <property type="term" value="F:transcription cis-regulatory region binding"/>
    <property type="evidence" value="ECO:0007669"/>
    <property type="project" value="TreeGrafter"/>
</dbReference>
<dbReference type="KEGG" id="nmes:H9L09_08785"/>
<keyword evidence="1" id="KW-0678">Repressor</keyword>
<dbReference type="InterPro" id="IPR000843">
    <property type="entry name" value="HTH_LacI"/>
</dbReference>
<dbReference type="Gene3D" id="3.40.50.2300">
    <property type="match status" value="2"/>
</dbReference>
<keyword evidence="8" id="KW-1185">Reference proteome</keyword>
<accession>A0A7G9RFM6</accession>
<evidence type="ECO:0000313" key="7">
    <source>
        <dbReference type="EMBL" id="QNN54401.1"/>
    </source>
</evidence>
<dbReference type="EMBL" id="CP060713">
    <property type="protein sequence ID" value="QNN54401.1"/>
    <property type="molecule type" value="Genomic_DNA"/>
</dbReference>
<evidence type="ECO:0000256" key="2">
    <source>
        <dbReference type="ARBA" id="ARBA00023015"/>
    </source>
</evidence>
<dbReference type="SUPFAM" id="SSF47413">
    <property type="entry name" value="lambda repressor-like DNA-binding domains"/>
    <property type="match status" value="1"/>
</dbReference>